<evidence type="ECO:0000313" key="1">
    <source>
        <dbReference type="EMBL" id="WAR16710.1"/>
    </source>
</evidence>
<gene>
    <name evidence="1" type="ORF">MAR_031304</name>
</gene>
<protein>
    <submittedName>
        <fullName evidence="1">Uncharacterized protein</fullName>
    </submittedName>
</protein>
<dbReference type="EMBL" id="CP111021">
    <property type="protein sequence ID" value="WAR16710.1"/>
    <property type="molecule type" value="Genomic_DNA"/>
</dbReference>
<organism evidence="1 2">
    <name type="scientific">Mya arenaria</name>
    <name type="common">Soft-shell clam</name>
    <dbReference type="NCBI Taxonomy" id="6604"/>
    <lineage>
        <taxon>Eukaryota</taxon>
        <taxon>Metazoa</taxon>
        <taxon>Spiralia</taxon>
        <taxon>Lophotrochozoa</taxon>
        <taxon>Mollusca</taxon>
        <taxon>Bivalvia</taxon>
        <taxon>Autobranchia</taxon>
        <taxon>Heteroconchia</taxon>
        <taxon>Euheterodonta</taxon>
        <taxon>Imparidentia</taxon>
        <taxon>Neoheterodontei</taxon>
        <taxon>Myida</taxon>
        <taxon>Myoidea</taxon>
        <taxon>Myidae</taxon>
        <taxon>Mya</taxon>
    </lineage>
</organism>
<evidence type="ECO:0000313" key="2">
    <source>
        <dbReference type="Proteomes" id="UP001164746"/>
    </source>
</evidence>
<keyword evidence="2" id="KW-1185">Reference proteome</keyword>
<name>A0ABY7F3J2_MYAAR</name>
<dbReference type="Proteomes" id="UP001164746">
    <property type="component" value="Chromosome 10"/>
</dbReference>
<accession>A0ABY7F3J2</accession>
<sequence>MYACVFIFILVRENRMVIAIPVIPDTIWKIIIVTLVKLIVRHASQPFAKLVLMDTGEIRVNIVVAITVHHVTKETGCAYLVRMGIGVVHVLLVDLNVEYAVSQTDDWSVMLDTNVTNTIVMAAKNVKKGISSMTAIVMNVNTNKKDAHALAMKNATDV</sequence>
<reference evidence="1" key="1">
    <citation type="submission" date="2022-11" db="EMBL/GenBank/DDBJ databases">
        <title>Centuries of genome instability and evolution in soft-shell clam transmissible cancer (bioRxiv).</title>
        <authorList>
            <person name="Hart S.F.M."/>
            <person name="Yonemitsu M.A."/>
            <person name="Giersch R.M."/>
            <person name="Beal B.F."/>
            <person name="Arriagada G."/>
            <person name="Davis B.W."/>
            <person name="Ostrander E.A."/>
            <person name="Goff S.P."/>
            <person name="Metzger M.J."/>
        </authorList>
    </citation>
    <scope>NUCLEOTIDE SEQUENCE</scope>
    <source>
        <strain evidence="1">MELC-2E11</strain>
        <tissue evidence="1">Siphon/mantle</tissue>
    </source>
</reference>
<proteinExistence type="predicted"/>